<comment type="pathway">
    <text evidence="4">Lipid metabolism.</text>
</comment>
<reference evidence="21 22" key="1">
    <citation type="submission" date="2015-03" db="EMBL/GenBank/DDBJ databases">
        <authorList>
            <person name="Murphy D."/>
        </authorList>
    </citation>
    <scope>NUCLEOTIDE SEQUENCE [LARGE SCALE GENOMIC DNA]</scope>
    <source>
        <strain evidence="21 22">OL-4</strain>
    </source>
</reference>
<evidence type="ECO:0000256" key="9">
    <source>
        <dbReference type="ARBA" id="ARBA00022516"/>
    </source>
</evidence>
<comment type="catalytic activity">
    <reaction evidence="17">
        <text>a CDP-1,2-diacyl-sn-glycerol + sn-glycerol 3-phosphate = a 1,2-diacyl-sn-glycero-3-phospho-(1'-sn-glycero-3'-phosphate) + CMP + H(+)</text>
        <dbReference type="Rhea" id="RHEA:12593"/>
        <dbReference type="ChEBI" id="CHEBI:15378"/>
        <dbReference type="ChEBI" id="CHEBI:57597"/>
        <dbReference type="ChEBI" id="CHEBI:58332"/>
        <dbReference type="ChEBI" id="CHEBI:60110"/>
        <dbReference type="ChEBI" id="CHEBI:60377"/>
        <dbReference type="EC" id="2.7.8.5"/>
    </reaction>
</comment>
<accession>A0A0E3W3E4</accession>
<dbReference type="GO" id="GO:0008444">
    <property type="term" value="F:CDP-diacylglycerol-glycerol-3-phosphate 3-phosphatidyltransferase activity"/>
    <property type="evidence" value="ECO:0007669"/>
    <property type="project" value="UniProtKB-UniRule"/>
</dbReference>
<comment type="subcellular location">
    <subcellularLocation>
        <location evidence="2">Cell membrane</location>
        <topology evidence="2">Multi-pass membrane protein</topology>
    </subcellularLocation>
</comment>
<dbReference type="PANTHER" id="PTHR14269">
    <property type="entry name" value="CDP-DIACYLGLYCEROL--GLYCEROL-3-PHOSPHATE 3-PHOSPHATIDYLTRANSFERASE-RELATED"/>
    <property type="match status" value="1"/>
</dbReference>
<dbReference type="InterPro" id="IPR048254">
    <property type="entry name" value="CDP_ALCOHOL_P_TRANSF_CS"/>
</dbReference>
<dbReference type="InterPro" id="IPR000462">
    <property type="entry name" value="CDP-OH_P_trans"/>
</dbReference>
<dbReference type="UniPathway" id="UPA00084">
    <property type="reaction ID" value="UER00503"/>
</dbReference>
<evidence type="ECO:0000256" key="8">
    <source>
        <dbReference type="ARBA" id="ARBA00022475"/>
    </source>
</evidence>
<evidence type="ECO:0000256" key="19">
    <source>
        <dbReference type="RuleBase" id="RU003750"/>
    </source>
</evidence>
<dbReference type="InterPro" id="IPR043130">
    <property type="entry name" value="CDP-OH_PTrfase_TM_dom"/>
</dbReference>
<evidence type="ECO:0000256" key="17">
    <source>
        <dbReference type="ARBA" id="ARBA00048586"/>
    </source>
</evidence>
<organism evidence="21 22">
    <name type="scientific">Syntrophomonas zehnderi OL-4</name>
    <dbReference type="NCBI Taxonomy" id="690567"/>
    <lineage>
        <taxon>Bacteria</taxon>
        <taxon>Bacillati</taxon>
        <taxon>Bacillota</taxon>
        <taxon>Clostridia</taxon>
        <taxon>Eubacteriales</taxon>
        <taxon>Syntrophomonadaceae</taxon>
        <taxon>Syntrophomonas</taxon>
    </lineage>
</organism>
<evidence type="ECO:0000256" key="16">
    <source>
        <dbReference type="ARBA" id="ARBA00023264"/>
    </source>
</evidence>
<keyword evidence="12 20" id="KW-1133">Transmembrane helix</keyword>
<evidence type="ECO:0000256" key="11">
    <source>
        <dbReference type="ARBA" id="ARBA00022692"/>
    </source>
</evidence>
<protein>
    <recommendedName>
        <fullName evidence="7 18">CDP-diacylglycerol--glycerol-3-phosphate 3-phosphatidyltransferase</fullName>
        <ecNumber evidence="6 18">2.7.8.5</ecNumber>
    </recommendedName>
</protein>
<keyword evidence="15" id="KW-0594">Phospholipid biosynthesis</keyword>
<dbReference type="STRING" id="690567.1815"/>
<dbReference type="PANTHER" id="PTHR14269:SF62">
    <property type="entry name" value="CDP-DIACYLGLYCEROL--GLYCEROL-3-PHOSPHATE 3-PHOSPHATIDYLTRANSFERASE 1, CHLOROPLASTIC"/>
    <property type="match status" value="1"/>
</dbReference>
<keyword evidence="14 20" id="KW-0472">Membrane</keyword>
<keyword evidence="11 20" id="KW-0812">Transmembrane</keyword>
<evidence type="ECO:0000256" key="7">
    <source>
        <dbReference type="ARBA" id="ARBA00014944"/>
    </source>
</evidence>
<evidence type="ECO:0000313" key="21">
    <source>
        <dbReference type="EMBL" id="CFX76062.1"/>
    </source>
</evidence>
<keyword evidence="10 19" id="KW-0808">Transferase</keyword>
<evidence type="ECO:0000256" key="13">
    <source>
        <dbReference type="ARBA" id="ARBA00023098"/>
    </source>
</evidence>
<evidence type="ECO:0000256" key="18">
    <source>
        <dbReference type="NCBIfam" id="TIGR00560"/>
    </source>
</evidence>
<keyword evidence="9" id="KW-0444">Lipid biosynthesis</keyword>
<evidence type="ECO:0000256" key="10">
    <source>
        <dbReference type="ARBA" id="ARBA00022679"/>
    </source>
</evidence>
<sequence>MNVPNSLTLLRIILIPVFVVVIGISIPYGDLMAAIIFIVAALTDSLDGYLARKYKQVTKLGIILDPLADKLLITAALICLVELGRLSGWIAIVILGREFAVSGLRAVKAEEGIVIPASKLGKLKTISQVLAVILIILENVVTPFKGVGMWAMYIAVVITVVSGVDYFYKFKVAS</sequence>
<feature type="transmembrane region" description="Helical" evidence="20">
    <location>
        <begin position="31"/>
        <end position="51"/>
    </location>
</feature>
<evidence type="ECO:0000256" key="5">
    <source>
        <dbReference type="ARBA" id="ARBA00010441"/>
    </source>
</evidence>
<feature type="transmembrane region" description="Helical" evidence="20">
    <location>
        <begin position="6"/>
        <end position="24"/>
    </location>
</feature>
<dbReference type="Proteomes" id="UP000045545">
    <property type="component" value="Unassembled WGS sequence"/>
</dbReference>
<evidence type="ECO:0000256" key="14">
    <source>
        <dbReference type="ARBA" id="ARBA00023136"/>
    </source>
</evidence>
<feature type="transmembrane region" description="Helical" evidence="20">
    <location>
        <begin position="71"/>
        <end position="95"/>
    </location>
</feature>
<evidence type="ECO:0000256" key="2">
    <source>
        <dbReference type="ARBA" id="ARBA00004651"/>
    </source>
</evidence>
<dbReference type="Gene3D" id="1.20.120.1760">
    <property type="match status" value="1"/>
</dbReference>
<proteinExistence type="inferred from homology"/>
<evidence type="ECO:0000256" key="4">
    <source>
        <dbReference type="ARBA" id="ARBA00005189"/>
    </source>
</evidence>
<dbReference type="GO" id="GO:0005886">
    <property type="term" value="C:plasma membrane"/>
    <property type="evidence" value="ECO:0007669"/>
    <property type="project" value="UniProtKB-SubCell"/>
</dbReference>
<comment type="similarity">
    <text evidence="5 19">Belongs to the CDP-alcohol phosphatidyltransferase class-I family.</text>
</comment>
<evidence type="ECO:0000256" key="12">
    <source>
        <dbReference type="ARBA" id="ARBA00022989"/>
    </source>
</evidence>
<dbReference type="RefSeq" id="WP_046497938.1">
    <property type="nucleotide sequence ID" value="NZ_CGIH01000029.1"/>
</dbReference>
<keyword evidence="13" id="KW-0443">Lipid metabolism</keyword>
<dbReference type="PROSITE" id="PS00379">
    <property type="entry name" value="CDP_ALCOHOL_P_TRANSF"/>
    <property type="match status" value="1"/>
</dbReference>
<gene>
    <name evidence="21" type="ORF">1815</name>
</gene>
<evidence type="ECO:0000256" key="20">
    <source>
        <dbReference type="SAM" id="Phobius"/>
    </source>
</evidence>
<comment type="function">
    <text evidence="1">This protein catalyzes the committed step to the synthesis of the acidic phospholipids.</text>
</comment>
<evidence type="ECO:0000256" key="1">
    <source>
        <dbReference type="ARBA" id="ARBA00003973"/>
    </source>
</evidence>
<dbReference type="GO" id="GO:0006655">
    <property type="term" value="P:phosphatidylglycerol biosynthetic process"/>
    <property type="evidence" value="ECO:0007669"/>
    <property type="project" value="UniProtKB-UniPathway"/>
</dbReference>
<feature type="transmembrane region" description="Helical" evidence="20">
    <location>
        <begin position="150"/>
        <end position="168"/>
    </location>
</feature>
<dbReference type="FunFam" id="1.20.120.1760:FF:000004">
    <property type="entry name" value="CDP-diacylglycerol--glycerol-3-phosphate 3-phosphatidyltransferase"/>
    <property type="match status" value="1"/>
</dbReference>
<name>A0A0E3W3E4_9FIRM</name>
<dbReference type="OrthoDB" id="9796672at2"/>
<dbReference type="InterPro" id="IPR050324">
    <property type="entry name" value="CDP-alcohol_PTase-I"/>
</dbReference>
<dbReference type="EC" id="2.7.8.5" evidence="6 18"/>
<dbReference type="Pfam" id="PF01066">
    <property type="entry name" value="CDP-OH_P_transf"/>
    <property type="match status" value="1"/>
</dbReference>
<dbReference type="EMBL" id="CGIH01000029">
    <property type="protein sequence ID" value="CFX76062.1"/>
    <property type="molecule type" value="Genomic_DNA"/>
</dbReference>
<dbReference type="AlphaFoldDB" id="A0A0E3W3E4"/>
<keyword evidence="8" id="KW-1003">Cell membrane</keyword>
<keyword evidence="16" id="KW-1208">Phospholipid metabolism</keyword>
<evidence type="ECO:0000313" key="22">
    <source>
        <dbReference type="Proteomes" id="UP000045545"/>
    </source>
</evidence>
<dbReference type="InterPro" id="IPR004570">
    <property type="entry name" value="Phosphatidylglycerol_P_synth"/>
</dbReference>
<evidence type="ECO:0000256" key="15">
    <source>
        <dbReference type="ARBA" id="ARBA00023209"/>
    </source>
</evidence>
<evidence type="ECO:0000256" key="6">
    <source>
        <dbReference type="ARBA" id="ARBA00013170"/>
    </source>
</evidence>
<dbReference type="NCBIfam" id="TIGR00560">
    <property type="entry name" value="pgsA"/>
    <property type="match status" value="1"/>
</dbReference>
<dbReference type="PIRSF" id="PIRSF000847">
    <property type="entry name" value="Phos_ph_gly_syn"/>
    <property type="match status" value="1"/>
</dbReference>
<keyword evidence="22" id="KW-1185">Reference proteome</keyword>
<evidence type="ECO:0000256" key="3">
    <source>
        <dbReference type="ARBA" id="ARBA00005042"/>
    </source>
</evidence>
<comment type="pathway">
    <text evidence="3">Phospholipid metabolism; phosphatidylglycerol biosynthesis; phosphatidylglycerol from CDP-diacylglycerol: step 1/2.</text>
</comment>